<dbReference type="Pfam" id="PF18974">
    <property type="entry name" value="DUF5710"/>
    <property type="match status" value="1"/>
</dbReference>
<dbReference type="InterPro" id="IPR003753">
    <property type="entry name" value="Exonuc_VII_L"/>
</dbReference>
<sequence length="361" mass="41290">MKIMLNVPYEEKELVKALHARWDKESKSWYIPDGIDYHPFQKWIDPKMYQSLKTPLSTDDVLLQYQKIVSSALGSLLVVVVGDVCRVFSSENNVYTNFDLTNDPTAKQRIYVYADQKLYIPSFDTRVKVTGTLGVYKDKLQVKASDIRPLDEPTAFKRTLAQWKKDYPSRSGLQKQKIETRFGCIGVIAPKESAGYNDFITLIGEKFEVKLLSDVMTAESMSQRIQELDQKDLDCICIVRGGGSIYDFLDFNHPKLIQTIYEARHPIAIGVGHSTDELACNDYADLASITPSKLADDLIRIKWNSINKKEKPLNQIGGTKKPSYTELLEENAHLKSELNHLKELFELETKRKKGFFSRLFS</sequence>
<dbReference type="InterPro" id="IPR020579">
    <property type="entry name" value="Exonuc_VII_lsu_C"/>
</dbReference>
<dbReference type="AlphaFoldDB" id="F5RMM3"/>
<dbReference type="OrthoDB" id="9792687at2"/>
<evidence type="ECO:0000313" key="3">
    <source>
        <dbReference type="EMBL" id="EGK59521.1"/>
    </source>
</evidence>
<evidence type="ECO:0000259" key="2">
    <source>
        <dbReference type="Pfam" id="PF18974"/>
    </source>
</evidence>
<dbReference type="HOGENOM" id="CLU_766610_0_0_9"/>
<dbReference type="EMBL" id="AFHQ01000034">
    <property type="protein sequence ID" value="EGK59521.1"/>
    <property type="molecule type" value="Genomic_DNA"/>
</dbReference>
<evidence type="ECO:0000259" key="1">
    <source>
        <dbReference type="Pfam" id="PF02601"/>
    </source>
</evidence>
<dbReference type="EC" id="3.1.11.6" evidence="3"/>
<accession>F5RMM3</accession>
<name>F5RMM3_9FIRM</name>
<comment type="caution">
    <text evidence="3">The sequence shown here is derived from an EMBL/GenBank/DDBJ whole genome shotgun (WGS) entry which is preliminary data.</text>
</comment>
<dbReference type="GO" id="GO:0009318">
    <property type="term" value="C:exodeoxyribonuclease VII complex"/>
    <property type="evidence" value="ECO:0007669"/>
    <property type="project" value="InterPro"/>
</dbReference>
<organism evidence="3 4">
    <name type="scientific">Centipeda periodontii DSM 2778</name>
    <dbReference type="NCBI Taxonomy" id="888060"/>
    <lineage>
        <taxon>Bacteria</taxon>
        <taxon>Bacillati</taxon>
        <taxon>Bacillota</taxon>
        <taxon>Negativicutes</taxon>
        <taxon>Selenomonadales</taxon>
        <taxon>Selenomonadaceae</taxon>
        <taxon>Centipeda</taxon>
    </lineage>
</organism>
<keyword evidence="3" id="KW-0378">Hydrolase</keyword>
<protein>
    <submittedName>
        <fullName evidence="3">Exodeoxyribonuclease VII large subunit</fullName>
        <ecNumber evidence="3">3.1.11.6</ecNumber>
    </submittedName>
</protein>
<keyword evidence="4" id="KW-1185">Reference proteome</keyword>
<feature type="domain" description="DUF5710" evidence="2">
    <location>
        <begin position="2"/>
        <end position="44"/>
    </location>
</feature>
<dbReference type="Pfam" id="PF02601">
    <property type="entry name" value="Exonuc_VII_L"/>
    <property type="match status" value="1"/>
</dbReference>
<proteinExistence type="predicted"/>
<feature type="domain" description="Exonuclease VII large subunit C-terminal" evidence="1">
    <location>
        <begin position="174"/>
        <end position="350"/>
    </location>
</feature>
<dbReference type="STRING" id="888060.HMPREF9081_1509"/>
<gene>
    <name evidence="3" type="primary">xseA2</name>
    <name evidence="3" type="ORF">HMPREF9081_1509</name>
</gene>
<dbReference type="RefSeq" id="WP_006306480.1">
    <property type="nucleotide sequence ID" value="NZ_GL892076.1"/>
</dbReference>
<reference evidence="3 4" key="1">
    <citation type="submission" date="2011-04" db="EMBL/GenBank/DDBJ databases">
        <authorList>
            <person name="Muzny D."/>
            <person name="Qin X."/>
            <person name="Deng J."/>
            <person name="Jiang H."/>
            <person name="Liu Y."/>
            <person name="Qu J."/>
            <person name="Song X.-Z."/>
            <person name="Zhang L."/>
            <person name="Thornton R."/>
            <person name="Coyle M."/>
            <person name="Francisco L."/>
            <person name="Jackson L."/>
            <person name="Javaid M."/>
            <person name="Korchina V."/>
            <person name="Kovar C."/>
            <person name="Mata R."/>
            <person name="Mathew T."/>
            <person name="Ngo R."/>
            <person name="Nguyen L."/>
            <person name="Nguyen N."/>
            <person name="Okwuonu G."/>
            <person name="Ongeri F."/>
            <person name="Pham C."/>
            <person name="Simmons D."/>
            <person name="Wilczek-Boney K."/>
            <person name="Hale W."/>
            <person name="Jakkamsetti A."/>
            <person name="Pham P."/>
            <person name="Ruth R."/>
            <person name="San Lucas F."/>
            <person name="Warren J."/>
            <person name="Zhang J."/>
            <person name="Zhao Z."/>
            <person name="Zhou C."/>
            <person name="Zhu D."/>
            <person name="Lee S."/>
            <person name="Bess C."/>
            <person name="Blankenburg K."/>
            <person name="Forbes L."/>
            <person name="Fu Q."/>
            <person name="Gubbala S."/>
            <person name="Hirani K."/>
            <person name="Jayaseelan J.C."/>
            <person name="Lara F."/>
            <person name="Munidasa M."/>
            <person name="Palculict T."/>
            <person name="Patil S."/>
            <person name="Pu L.-L."/>
            <person name="Saada N."/>
            <person name="Tang L."/>
            <person name="Weissenberger G."/>
            <person name="Zhu Y."/>
            <person name="Hemphill L."/>
            <person name="Shang Y."/>
            <person name="Youmans B."/>
            <person name="Ayvaz T."/>
            <person name="Ross M."/>
            <person name="Santibanez J."/>
            <person name="Aqrawi P."/>
            <person name="Gross S."/>
            <person name="Joshi V."/>
            <person name="Fowler G."/>
            <person name="Nazareth L."/>
            <person name="Reid J."/>
            <person name="Worley K."/>
            <person name="Petrosino J."/>
            <person name="Highlander S."/>
            <person name="Gibbs R."/>
        </authorList>
    </citation>
    <scope>NUCLEOTIDE SEQUENCE [LARGE SCALE GENOMIC DNA]</scope>
    <source>
        <strain evidence="3 4">DSM 2778</strain>
    </source>
</reference>
<dbReference type="GO" id="GO:0006308">
    <property type="term" value="P:DNA catabolic process"/>
    <property type="evidence" value="ECO:0007669"/>
    <property type="project" value="InterPro"/>
</dbReference>
<dbReference type="InterPro" id="IPR043764">
    <property type="entry name" value="DUF5710"/>
</dbReference>
<dbReference type="GO" id="GO:0008855">
    <property type="term" value="F:exodeoxyribonuclease VII activity"/>
    <property type="evidence" value="ECO:0007669"/>
    <property type="project" value="UniProtKB-EC"/>
</dbReference>
<dbReference type="eggNOG" id="COG1570">
    <property type="taxonomic scope" value="Bacteria"/>
</dbReference>
<dbReference type="PANTHER" id="PTHR30008">
    <property type="entry name" value="EXODEOXYRIBONUCLEASE 7 LARGE SUBUNIT"/>
    <property type="match status" value="1"/>
</dbReference>
<dbReference type="PANTHER" id="PTHR30008:SF0">
    <property type="entry name" value="EXODEOXYRIBONUCLEASE 7 LARGE SUBUNIT"/>
    <property type="match status" value="1"/>
</dbReference>
<evidence type="ECO:0000313" key="4">
    <source>
        <dbReference type="Proteomes" id="UP000004067"/>
    </source>
</evidence>
<dbReference type="Proteomes" id="UP000004067">
    <property type="component" value="Unassembled WGS sequence"/>
</dbReference>